<evidence type="ECO:0000313" key="12">
    <source>
        <dbReference type="Proteomes" id="UP000837801"/>
    </source>
</evidence>
<dbReference type="InterPro" id="IPR007568">
    <property type="entry name" value="RTA1"/>
</dbReference>
<feature type="transmembrane region" description="Helical" evidence="10">
    <location>
        <begin position="255"/>
        <end position="274"/>
    </location>
</feature>
<evidence type="ECO:0000256" key="10">
    <source>
        <dbReference type="SAM" id="Phobius"/>
    </source>
</evidence>
<evidence type="ECO:0000256" key="5">
    <source>
        <dbReference type="ARBA" id="ARBA00023055"/>
    </source>
</evidence>
<evidence type="ECO:0000256" key="8">
    <source>
        <dbReference type="ARBA" id="ARBA00041117"/>
    </source>
</evidence>
<feature type="transmembrane region" description="Helical" evidence="10">
    <location>
        <begin position="142"/>
        <end position="162"/>
    </location>
</feature>
<comment type="function">
    <text evidence="7">Catalyzes the ATP-dependent translocation of sphingoid long-chain bases (LCBs) from the cytoplasmic site toward the extracytoplasmic side of the membrane (flip-flop). Involved in the establishment of the functional lipid asymmetry of the plasma membrane. Regulates intracellular levels of LCBs, sphingolipid precursors that are growth inhibitory at increased levels.</text>
</comment>
<keyword evidence="6 10" id="KW-0472">Membrane</keyword>
<keyword evidence="5" id="KW-0813">Transport</keyword>
<proteinExistence type="inferred from homology"/>
<keyword evidence="3 10" id="KW-0812">Transmembrane</keyword>
<dbReference type="EMBL" id="CAKXYY010000037">
    <property type="protein sequence ID" value="CAH2355873.1"/>
    <property type="molecule type" value="Genomic_DNA"/>
</dbReference>
<dbReference type="PANTHER" id="PTHR31465">
    <property type="entry name" value="PROTEIN RTA1-RELATED"/>
    <property type="match status" value="1"/>
</dbReference>
<dbReference type="Pfam" id="PF04479">
    <property type="entry name" value="RTA1"/>
    <property type="match status" value="1"/>
</dbReference>
<dbReference type="GO" id="GO:0000324">
    <property type="term" value="C:fungal-type vacuole"/>
    <property type="evidence" value="ECO:0007669"/>
    <property type="project" value="TreeGrafter"/>
</dbReference>
<evidence type="ECO:0000256" key="4">
    <source>
        <dbReference type="ARBA" id="ARBA00022989"/>
    </source>
</evidence>
<sequence length="442" mass="49399">MSSISSFVLESWTPSDIPATTTSTYINPTHLSSLTSVLASATSALVTATKEADLYSLSEVIRGAEASITVIQAENVLSTATVSSAEASASAAYWAAAVNLQELALDQNNYSEWIKYAPNGIFTALFGLLLIIHFGYMVWSKFIYFGICMFFGIGCEFAGYLARTLAVSDTSNSNYFLCQIICLTIAPAFIMASIYYTLGKLIVVHGRNYSILKPVFYGYLFIFCDVLSLVVQAIGGGMAATASLNYESPTNGTHVMVAGIAFQVVSMTLFYGFFFDFLYRINFKASPEVKFSFANLIKIFNFGPSSQKLRVEKLEPFYDQEYRHLRDSRLFRYFPIAITLATMFIYIRCVYRVVELAQGWSGNLITHEVYLMCLDALMVFLTCALFVIIHPSVFLGIGERLPLRSRTKRRLDKENQISDEISEKVSREGEQDPFSGQQQQEH</sequence>
<feature type="transmembrane region" description="Helical" evidence="10">
    <location>
        <begin position="216"/>
        <end position="235"/>
    </location>
</feature>
<reference evidence="11" key="1">
    <citation type="submission" date="2022-03" db="EMBL/GenBank/DDBJ databases">
        <authorList>
            <person name="Legras J.-L."/>
            <person name="Devillers H."/>
            <person name="Grondin C."/>
        </authorList>
    </citation>
    <scope>NUCLEOTIDE SEQUENCE</scope>
    <source>
        <strain evidence="11">CLIB 1423</strain>
    </source>
</reference>
<feature type="transmembrane region" description="Helical" evidence="10">
    <location>
        <begin position="116"/>
        <end position="135"/>
    </location>
</feature>
<comment type="similarity">
    <text evidence="2">Belongs to the lipid-translocating exporter (LTE) (TC 9.A.26.1) family.</text>
</comment>
<gene>
    <name evidence="11" type="ORF">CLIB1423_37S00100</name>
</gene>
<evidence type="ECO:0000256" key="1">
    <source>
        <dbReference type="ARBA" id="ARBA00004651"/>
    </source>
</evidence>
<evidence type="ECO:0000313" key="11">
    <source>
        <dbReference type="EMBL" id="CAH2355873.1"/>
    </source>
</evidence>
<dbReference type="GO" id="GO:0006869">
    <property type="term" value="P:lipid transport"/>
    <property type="evidence" value="ECO:0007669"/>
    <property type="project" value="UniProtKB-KW"/>
</dbReference>
<keyword evidence="12" id="KW-1185">Reference proteome</keyword>
<keyword evidence="4 10" id="KW-1133">Transmembrane helix</keyword>
<feature type="compositionally biased region" description="Basic and acidic residues" evidence="9">
    <location>
        <begin position="414"/>
        <end position="430"/>
    </location>
</feature>
<accession>A0A9P0W1P6</accession>
<feature type="region of interest" description="Disordered" evidence="9">
    <location>
        <begin position="414"/>
        <end position="442"/>
    </location>
</feature>
<evidence type="ECO:0000256" key="9">
    <source>
        <dbReference type="SAM" id="MobiDB-lite"/>
    </source>
</evidence>
<feature type="transmembrane region" description="Helical" evidence="10">
    <location>
        <begin position="333"/>
        <end position="354"/>
    </location>
</feature>
<keyword evidence="5" id="KW-0445">Lipid transport</keyword>
<name>A0A9P0W1P6_9ASCO</name>
<organism evidence="11 12">
    <name type="scientific">[Candida] railenensis</name>
    <dbReference type="NCBI Taxonomy" id="45579"/>
    <lineage>
        <taxon>Eukaryota</taxon>
        <taxon>Fungi</taxon>
        <taxon>Dikarya</taxon>
        <taxon>Ascomycota</taxon>
        <taxon>Saccharomycotina</taxon>
        <taxon>Pichiomycetes</taxon>
        <taxon>Debaryomycetaceae</taxon>
        <taxon>Kurtzmaniella</taxon>
    </lineage>
</organism>
<comment type="caution">
    <text evidence="11">The sequence shown here is derived from an EMBL/GenBank/DDBJ whole genome shotgun (WGS) entry which is preliminary data.</text>
</comment>
<dbReference type="GO" id="GO:0005886">
    <property type="term" value="C:plasma membrane"/>
    <property type="evidence" value="ECO:0007669"/>
    <property type="project" value="UniProtKB-SubCell"/>
</dbReference>
<feature type="transmembrane region" description="Helical" evidence="10">
    <location>
        <begin position="174"/>
        <end position="196"/>
    </location>
</feature>
<evidence type="ECO:0000256" key="2">
    <source>
        <dbReference type="ARBA" id="ARBA00009969"/>
    </source>
</evidence>
<evidence type="ECO:0000256" key="7">
    <source>
        <dbReference type="ARBA" id="ARBA00037472"/>
    </source>
</evidence>
<protein>
    <recommendedName>
        <fullName evidence="8">Sphingoid long-chain base transporter RSB1</fullName>
    </recommendedName>
</protein>
<evidence type="ECO:0000256" key="6">
    <source>
        <dbReference type="ARBA" id="ARBA00023136"/>
    </source>
</evidence>
<dbReference type="PANTHER" id="PTHR31465:SF9">
    <property type="entry name" value="SPHINGOID LONG-CHAIN BASE TRANSPORTER RSB1"/>
    <property type="match status" value="1"/>
</dbReference>
<dbReference type="AlphaFoldDB" id="A0A9P0W1P6"/>
<feature type="transmembrane region" description="Helical" evidence="10">
    <location>
        <begin position="369"/>
        <end position="397"/>
    </location>
</feature>
<comment type="subcellular location">
    <subcellularLocation>
        <location evidence="1">Cell membrane</location>
        <topology evidence="1">Multi-pass membrane protein</topology>
    </subcellularLocation>
</comment>
<evidence type="ECO:0000256" key="3">
    <source>
        <dbReference type="ARBA" id="ARBA00022692"/>
    </source>
</evidence>
<dbReference type="Proteomes" id="UP000837801">
    <property type="component" value="Unassembled WGS sequence"/>
</dbReference>
<dbReference type="OrthoDB" id="3358017at2759"/>